<dbReference type="PANTHER" id="PTHR43712">
    <property type="entry name" value="PUTATIVE (AFU_ORTHOLOGUE AFUA_4G14580)-RELATED"/>
    <property type="match status" value="1"/>
</dbReference>
<evidence type="ECO:0008006" key="4">
    <source>
        <dbReference type="Google" id="ProtNLM"/>
    </source>
</evidence>
<protein>
    <recommendedName>
        <fullName evidence="4">O-methyltransferase domain-containing protein</fullName>
    </recommendedName>
</protein>
<reference evidence="2" key="1">
    <citation type="submission" date="2023-03" db="EMBL/GenBank/DDBJ databases">
        <title>Massive genome expansion in bonnet fungi (Mycena s.s.) driven by repeated elements and novel gene families across ecological guilds.</title>
        <authorList>
            <consortium name="Lawrence Berkeley National Laboratory"/>
            <person name="Harder C.B."/>
            <person name="Miyauchi S."/>
            <person name="Viragh M."/>
            <person name="Kuo A."/>
            <person name="Thoen E."/>
            <person name="Andreopoulos B."/>
            <person name="Lu D."/>
            <person name="Skrede I."/>
            <person name="Drula E."/>
            <person name="Henrissat B."/>
            <person name="Morin E."/>
            <person name="Kohler A."/>
            <person name="Barry K."/>
            <person name="LaButti K."/>
            <person name="Morin E."/>
            <person name="Salamov A."/>
            <person name="Lipzen A."/>
            <person name="Mereny Z."/>
            <person name="Hegedus B."/>
            <person name="Baldrian P."/>
            <person name="Stursova M."/>
            <person name="Weitz H."/>
            <person name="Taylor A."/>
            <person name="Grigoriev I.V."/>
            <person name="Nagy L.G."/>
            <person name="Martin F."/>
            <person name="Kauserud H."/>
        </authorList>
    </citation>
    <scope>NUCLEOTIDE SEQUENCE</scope>
    <source>
        <strain evidence="2">CBHHK067</strain>
    </source>
</reference>
<evidence type="ECO:0000313" key="3">
    <source>
        <dbReference type="Proteomes" id="UP001221757"/>
    </source>
</evidence>
<feature type="region of interest" description="Disordered" evidence="1">
    <location>
        <begin position="154"/>
        <end position="178"/>
    </location>
</feature>
<dbReference type="AlphaFoldDB" id="A0AAD7D2Y2"/>
<dbReference type="Proteomes" id="UP001221757">
    <property type="component" value="Unassembled WGS sequence"/>
</dbReference>
<evidence type="ECO:0000313" key="2">
    <source>
        <dbReference type="EMBL" id="KAJ7676298.1"/>
    </source>
</evidence>
<organism evidence="2 3">
    <name type="scientific">Mycena rosella</name>
    <name type="common">Pink bonnet</name>
    <name type="synonym">Agaricus rosellus</name>
    <dbReference type="NCBI Taxonomy" id="1033263"/>
    <lineage>
        <taxon>Eukaryota</taxon>
        <taxon>Fungi</taxon>
        <taxon>Dikarya</taxon>
        <taxon>Basidiomycota</taxon>
        <taxon>Agaricomycotina</taxon>
        <taxon>Agaricomycetes</taxon>
        <taxon>Agaricomycetidae</taxon>
        <taxon>Agaricales</taxon>
        <taxon>Marasmiineae</taxon>
        <taxon>Mycenaceae</taxon>
        <taxon>Mycena</taxon>
    </lineage>
</organism>
<dbReference type="InterPro" id="IPR029063">
    <property type="entry name" value="SAM-dependent_MTases_sf"/>
</dbReference>
<comment type="caution">
    <text evidence="2">The sequence shown here is derived from an EMBL/GenBank/DDBJ whole genome shotgun (WGS) entry which is preliminary data.</text>
</comment>
<evidence type="ECO:0000256" key="1">
    <source>
        <dbReference type="SAM" id="MobiDB-lite"/>
    </source>
</evidence>
<keyword evidence="3" id="KW-1185">Reference proteome</keyword>
<dbReference type="PANTHER" id="PTHR43712:SF5">
    <property type="entry name" value="O-METHYLTRANSFERASE ASQN-RELATED"/>
    <property type="match status" value="1"/>
</dbReference>
<dbReference type="EMBL" id="JARKIE010000144">
    <property type="protein sequence ID" value="KAJ7676298.1"/>
    <property type="molecule type" value="Genomic_DNA"/>
</dbReference>
<proteinExistence type="predicted"/>
<sequence length="232" mass="24997">MAPAVAAIAASTQVIHLVPDIDNASVSAAATSPSRRPASCISAQSQKDVSGDHVGVAAEATFPASIFIEGVAGDNLPADALVVDMGGSVGSVTLKLARAFPHLRDIVQGLQEVSEGEKFQWAAFAPDPSRSFTRVVIHKWLDAAAREIMKNTRTAAGARHPARTVPAAAPEPERRRRGLRHGDRCGRWILRWASFPFPLCPTTLTDVEQMMTVFNRKERPVDEFRALGQGRN</sequence>
<accession>A0AAD7D2Y2</accession>
<dbReference type="Gene3D" id="3.40.50.150">
    <property type="entry name" value="Vaccinia Virus protein VP39"/>
    <property type="match status" value="1"/>
</dbReference>
<name>A0AAD7D2Y2_MYCRO</name>
<gene>
    <name evidence="2" type="ORF">B0H17DRAFT_1207430</name>
</gene>